<name>A0A8S4SC45_9NEOP</name>
<dbReference type="OrthoDB" id="6581954at2759"/>
<evidence type="ECO:0000256" key="3">
    <source>
        <dbReference type="ARBA" id="ARBA00022448"/>
    </source>
</evidence>
<dbReference type="GO" id="GO:0089718">
    <property type="term" value="P:amino acid import across plasma membrane"/>
    <property type="evidence" value="ECO:0007669"/>
    <property type="project" value="TreeGrafter"/>
</dbReference>
<keyword evidence="3 10" id="KW-0813">Transport</keyword>
<dbReference type="InterPro" id="IPR000175">
    <property type="entry name" value="Na/ntran_symport"/>
</dbReference>
<keyword evidence="13" id="KW-1185">Reference proteome</keyword>
<feature type="binding site" evidence="8">
    <location>
        <position position="24"/>
    </location>
    <ligand>
        <name>Na(+)</name>
        <dbReference type="ChEBI" id="CHEBI:29101"/>
        <label>1</label>
    </ligand>
</feature>
<feature type="binding site" evidence="8">
    <location>
        <position position="357"/>
    </location>
    <ligand>
        <name>Na(+)</name>
        <dbReference type="ChEBI" id="CHEBI:29101"/>
        <label>1</label>
    </ligand>
</feature>
<feature type="binding site" evidence="8">
    <location>
        <position position="23"/>
    </location>
    <ligand>
        <name>Na(+)</name>
        <dbReference type="ChEBI" id="CHEBI:29101"/>
        <label>1</label>
    </ligand>
</feature>
<evidence type="ECO:0000313" key="13">
    <source>
        <dbReference type="Proteomes" id="UP000838756"/>
    </source>
</evidence>
<dbReference type="Proteomes" id="UP000838756">
    <property type="component" value="Unassembled WGS sequence"/>
</dbReference>
<proteinExistence type="inferred from homology"/>
<dbReference type="GO" id="GO:0005886">
    <property type="term" value="C:plasma membrane"/>
    <property type="evidence" value="ECO:0007669"/>
    <property type="project" value="TreeGrafter"/>
</dbReference>
<feature type="binding site" evidence="8">
    <location>
        <position position="360"/>
    </location>
    <ligand>
        <name>Na(+)</name>
        <dbReference type="ChEBI" id="CHEBI:29101"/>
        <label>1</label>
    </ligand>
</feature>
<evidence type="ECO:0000256" key="2">
    <source>
        <dbReference type="ARBA" id="ARBA00006459"/>
    </source>
</evidence>
<dbReference type="AlphaFoldDB" id="A0A8S4SC45"/>
<keyword evidence="9" id="KW-1015">Disulfide bond</keyword>
<feature type="transmembrane region" description="Helical" evidence="11">
    <location>
        <begin position="175"/>
        <end position="194"/>
    </location>
</feature>
<dbReference type="SUPFAM" id="SSF161070">
    <property type="entry name" value="SNF-like"/>
    <property type="match status" value="1"/>
</dbReference>
<feature type="transmembrane region" description="Helical" evidence="11">
    <location>
        <begin position="458"/>
        <end position="479"/>
    </location>
</feature>
<evidence type="ECO:0000256" key="11">
    <source>
        <dbReference type="SAM" id="Phobius"/>
    </source>
</evidence>
<evidence type="ECO:0000256" key="9">
    <source>
        <dbReference type="PIRSR" id="PIRSR600175-2"/>
    </source>
</evidence>
<organism evidence="12 13">
    <name type="scientific">Pararge aegeria aegeria</name>
    <dbReference type="NCBI Taxonomy" id="348720"/>
    <lineage>
        <taxon>Eukaryota</taxon>
        <taxon>Metazoa</taxon>
        <taxon>Ecdysozoa</taxon>
        <taxon>Arthropoda</taxon>
        <taxon>Hexapoda</taxon>
        <taxon>Insecta</taxon>
        <taxon>Pterygota</taxon>
        <taxon>Neoptera</taxon>
        <taxon>Endopterygota</taxon>
        <taxon>Lepidoptera</taxon>
        <taxon>Glossata</taxon>
        <taxon>Ditrysia</taxon>
        <taxon>Papilionoidea</taxon>
        <taxon>Nymphalidae</taxon>
        <taxon>Satyrinae</taxon>
        <taxon>Satyrini</taxon>
        <taxon>Parargina</taxon>
        <taxon>Pararge</taxon>
    </lineage>
</organism>
<feature type="transmembrane region" description="Helical" evidence="11">
    <location>
        <begin position="91"/>
        <end position="114"/>
    </location>
</feature>
<comment type="similarity">
    <text evidence="2 10">Belongs to the sodium:neurotransmitter symporter (SNF) (TC 2.A.22) family.</text>
</comment>
<dbReference type="PANTHER" id="PTHR11616:SF241">
    <property type="entry name" value="SODIUM- AND CHLORIDE-DEPENDENT GLYCINE TRANSPORTER 2"/>
    <property type="match status" value="1"/>
</dbReference>
<gene>
    <name evidence="12" type="primary">jg19799</name>
    <name evidence="12" type="ORF">PAEG_LOCUS24886</name>
</gene>
<feature type="transmembrane region" description="Helical" evidence="11">
    <location>
        <begin position="485"/>
        <end position="507"/>
    </location>
</feature>
<dbReference type="PANTHER" id="PTHR11616">
    <property type="entry name" value="SODIUM/CHLORIDE DEPENDENT TRANSPORTER"/>
    <property type="match status" value="1"/>
</dbReference>
<dbReference type="Pfam" id="PF00209">
    <property type="entry name" value="SNF"/>
    <property type="match status" value="1"/>
</dbReference>
<comment type="subcellular location">
    <subcellularLocation>
        <location evidence="1">Membrane</location>
        <topology evidence="1">Multi-pass membrane protein</topology>
    </subcellularLocation>
</comment>
<sequence>MAGGPHERWGNQLEYLLSCLGYAVGIGNIWRFPYLCYRNGGGAFLIPYFLTLLICGIPLVYLETFLGQFASAGCISVFNINPLFKGAGYATVILNVVALIYFSSIMSYPMLYIYHSFTVPLPWQTCGNSWNTEKCAEITGNFSLVSNGSITTPEDEFFHIRLLRMSPDLYHVGGMVWPVFWCNLICWIIVYFCICNGVKSVGKIVYFTVLFPYVVLLALFIRGITLPGAWQGIKYYVLPDWNQLAKPKVWADAATQLFYSLGPGWGGLICMASFNRFNYNNLRSSIIIPLVNSGTSIWAGFVVFSVLGFAAERAGVPVGQVARAGPGLAYVTYPAAVTMMPAPNFWAITFFVMLFFLGIDTMFVTIESVIAGLVDEFSYLRARKKRVTLVTCMVLFCLSIICNTEGGLHIIGLLDTHVAIVCVPVVCGLELIGAVYTYGPKKLSRDMLFMTGQPLKPFWFILWRYIVPVLLFIIAAYSLSDASGIEGWFVALISVICVPIHAILVLWQAKGSLMQRIQESCKPNKDWGPIEPEVRERWKALQNQDNTQVTSLHLSTIPFT</sequence>
<dbReference type="PROSITE" id="PS00754">
    <property type="entry name" value="NA_NEUROTRAN_SYMP_2"/>
    <property type="match status" value="1"/>
</dbReference>
<evidence type="ECO:0000256" key="4">
    <source>
        <dbReference type="ARBA" id="ARBA00022692"/>
    </source>
</evidence>
<keyword evidence="8" id="KW-0479">Metal-binding</keyword>
<keyword evidence="7 11" id="KW-0472">Membrane</keyword>
<feature type="transmembrane region" description="Helical" evidence="11">
    <location>
        <begin position="286"/>
        <end position="311"/>
    </location>
</feature>
<reference evidence="12" key="1">
    <citation type="submission" date="2022-03" db="EMBL/GenBank/DDBJ databases">
        <authorList>
            <person name="Lindestad O."/>
        </authorList>
    </citation>
    <scope>NUCLEOTIDE SEQUENCE</scope>
</reference>
<feature type="binding site" evidence="8">
    <location>
        <position position="260"/>
    </location>
    <ligand>
        <name>Na(+)</name>
        <dbReference type="ChEBI" id="CHEBI:29101"/>
        <label>1</label>
    </ligand>
</feature>
<feature type="binding site" evidence="8">
    <location>
        <position position="28"/>
    </location>
    <ligand>
        <name>Na(+)</name>
        <dbReference type="ChEBI" id="CHEBI:29101"/>
        <label>1</label>
    </ligand>
</feature>
<dbReference type="PRINTS" id="PR00176">
    <property type="entry name" value="NANEUSMPORT"/>
</dbReference>
<keyword evidence="8" id="KW-0915">Sodium</keyword>
<dbReference type="PROSITE" id="PS00610">
    <property type="entry name" value="NA_NEUROTRAN_SYMP_1"/>
    <property type="match status" value="1"/>
</dbReference>
<evidence type="ECO:0000256" key="7">
    <source>
        <dbReference type="ARBA" id="ARBA00023136"/>
    </source>
</evidence>
<feature type="transmembrane region" description="Helical" evidence="11">
    <location>
        <begin position="417"/>
        <end position="438"/>
    </location>
</feature>
<feature type="transmembrane region" description="Helical" evidence="11">
    <location>
        <begin position="253"/>
        <end position="274"/>
    </location>
</feature>
<evidence type="ECO:0000256" key="8">
    <source>
        <dbReference type="PIRSR" id="PIRSR600175-1"/>
    </source>
</evidence>
<feature type="transmembrane region" description="Helical" evidence="11">
    <location>
        <begin position="67"/>
        <end position="84"/>
    </location>
</feature>
<evidence type="ECO:0000256" key="6">
    <source>
        <dbReference type="ARBA" id="ARBA00022989"/>
    </source>
</evidence>
<dbReference type="PROSITE" id="PS50267">
    <property type="entry name" value="NA_NEUROTRAN_SYMP_3"/>
    <property type="match status" value="1"/>
</dbReference>
<dbReference type="GO" id="GO:0046872">
    <property type="term" value="F:metal ion binding"/>
    <property type="evidence" value="ECO:0007669"/>
    <property type="project" value="UniProtKB-KW"/>
</dbReference>
<evidence type="ECO:0000256" key="1">
    <source>
        <dbReference type="ARBA" id="ARBA00004141"/>
    </source>
</evidence>
<feature type="transmembrane region" description="Helical" evidence="11">
    <location>
        <begin position="206"/>
        <end position="233"/>
    </location>
</feature>
<accession>A0A8S4SC45</accession>
<evidence type="ECO:0000256" key="10">
    <source>
        <dbReference type="RuleBase" id="RU003732"/>
    </source>
</evidence>
<keyword evidence="6 11" id="KW-1133">Transmembrane helix</keyword>
<feature type="disulfide bond" evidence="9">
    <location>
        <begin position="126"/>
        <end position="135"/>
    </location>
</feature>
<protein>
    <recommendedName>
        <fullName evidence="10">Transporter</fullName>
    </recommendedName>
</protein>
<keyword evidence="5 10" id="KW-0769">Symport</keyword>
<dbReference type="EMBL" id="CAKXAJ010026279">
    <property type="protein sequence ID" value="CAH2265281.1"/>
    <property type="molecule type" value="Genomic_DNA"/>
</dbReference>
<evidence type="ECO:0000256" key="5">
    <source>
        <dbReference type="ARBA" id="ARBA00022847"/>
    </source>
</evidence>
<feature type="binding site" evidence="8">
    <location>
        <position position="21"/>
    </location>
    <ligand>
        <name>Na(+)</name>
        <dbReference type="ChEBI" id="CHEBI:29101"/>
        <label>1</label>
    </ligand>
</feature>
<feature type="transmembrane region" description="Helical" evidence="11">
    <location>
        <begin position="12"/>
        <end position="30"/>
    </location>
</feature>
<dbReference type="InterPro" id="IPR037272">
    <property type="entry name" value="SNS_sf"/>
</dbReference>
<dbReference type="NCBIfam" id="NF037979">
    <property type="entry name" value="Na_transp"/>
    <property type="match status" value="1"/>
</dbReference>
<comment type="caution">
    <text evidence="12">The sequence shown here is derived from an EMBL/GenBank/DDBJ whole genome shotgun (WGS) entry which is preliminary data.</text>
</comment>
<keyword evidence="4 10" id="KW-0812">Transmembrane</keyword>
<feature type="binding site" evidence="8">
    <location>
        <position position="292"/>
    </location>
    <ligand>
        <name>Na(+)</name>
        <dbReference type="ChEBI" id="CHEBI:29101"/>
        <label>1</label>
    </ligand>
</feature>
<evidence type="ECO:0000313" key="12">
    <source>
        <dbReference type="EMBL" id="CAH2265281.1"/>
    </source>
</evidence>
<dbReference type="GO" id="GO:0005283">
    <property type="term" value="F:amino acid:sodium symporter activity"/>
    <property type="evidence" value="ECO:0007669"/>
    <property type="project" value="TreeGrafter"/>
</dbReference>
<feature type="transmembrane region" description="Helical" evidence="11">
    <location>
        <begin position="345"/>
        <end position="366"/>
    </location>
</feature>
<feature type="transmembrane region" description="Helical" evidence="11">
    <location>
        <begin position="387"/>
        <end position="411"/>
    </location>
</feature>
<feature type="transmembrane region" description="Helical" evidence="11">
    <location>
        <begin position="42"/>
        <end position="61"/>
    </location>
</feature>